<comment type="similarity">
    <text evidence="1 4">Belongs to the prefoldin subunit alpha family.</text>
</comment>
<dbReference type="SUPFAM" id="SSF46579">
    <property type="entry name" value="Prefoldin"/>
    <property type="match status" value="1"/>
</dbReference>
<organism evidence="5 6">
    <name type="scientific">Hortaea werneckii</name>
    <name type="common">Black yeast</name>
    <name type="synonym">Cladosporium werneckii</name>
    <dbReference type="NCBI Taxonomy" id="91943"/>
    <lineage>
        <taxon>Eukaryota</taxon>
        <taxon>Fungi</taxon>
        <taxon>Dikarya</taxon>
        <taxon>Ascomycota</taxon>
        <taxon>Pezizomycotina</taxon>
        <taxon>Dothideomycetes</taxon>
        <taxon>Dothideomycetidae</taxon>
        <taxon>Mycosphaerellales</taxon>
        <taxon>Teratosphaeriaceae</taxon>
        <taxon>Hortaea</taxon>
    </lineage>
</organism>
<dbReference type="PIRSF" id="PIRSF016396">
    <property type="entry name" value="Prefoldin_subunit_3"/>
    <property type="match status" value="1"/>
</dbReference>
<dbReference type="VEuPathDB" id="FungiDB:BTJ68_01290"/>
<dbReference type="CDD" id="cd23156">
    <property type="entry name" value="Prefoldin_3"/>
    <property type="match status" value="1"/>
</dbReference>
<dbReference type="Proteomes" id="UP000281468">
    <property type="component" value="Unassembled WGS sequence"/>
</dbReference>
<keyword evidence="3 4" id="KW-0143">Chaperone</keyword>
<dbReference type="GO" id="GO:0007021">
    <property type="term" value="P:tubulin complex assembly"/>
    <property type="evidence" value="ECO:0007669"/>
    <property type="project" value="TreeGrafter"/>
</dbReference>
<sequence>MAGILTRNDSKDAPTNPRGIPYAPFVDKVEDYVSSREDVEGCLKSFQEMISKYQFMEVNQQRRAAGLKDKMPDIQKTLETVRFLKSRKVCQKMRGGRLLNMMLTNVKEDAEPLESFFELNDTLFAKAQIPQTEEVYLWLGANVMLSYPLPEAEALLQEKLDAAQASFSNCEEDLDFLREQITTMEVATARVYNWDVGQRRKENADGKGGSAEKKGQPNG</sequence>
<dbReference type="Pfam" id="PF02996">
    <property type="entry name" value="Prefoldin"/>
    <property type="match status" value="1"/>
</dbReference>
<dbReference type="InterPro" id="IPR009053">
    <property type="entry name" value="Prefoldin"/>
</dbReference>
<dbReference type="AlphaFoldDB" id="A0A3M7GU63"/>
<comment type="subunit">
    <text evidence="2 4">Heterohexamer of two PFD-alpha type and four PFD-beta type subunits.</text>
</comment>
<evidence type="ECO:0000256" key="2">
    <source>
        <dbReference type="ARBA" id="ARBA00011695"/>
    </source>
</evidence>
<dbReference type="GO" id="GO:0015631">
    <property type="term" value="F:tubulin binding"/>
    <property type="evidence" value="ECO:0007669"/>
    <property type="project" value="TreeGrafter"/>
</dbReference>
<proteinExistence type="inferred from homology"/>
<evidence type="ECO:0000313" key="5">
    <source>
        <dbReference type="EMBL" id="RMZ04680.1"/>
    </source>
</evidence>
<reference evidence="5 6" key="1">
    <citation type="journal article" date="2018" name="BMC Genomics">
        <title>Genomic evidence for intraspecific hybridization in a clonal and extremely halotolerant yeast.</title>
        <authorList>
            <person name="Gostincar C."/>
            <person name="Stajich J.E."/>
            <person name="Zupancic J."/>
            <person name="Zalar P."/>
            <person name="Gunde-Cimerman N."/>
        </authorList>
    </citation>
    <scope>NUCLEOTIDE SEQUENCE [LARGE SCALE GENOMIC DNA]</scope>
    <source>
        <strain evidence="5 6">EXF-171</strain>
    </source>
</reference>
<comment type="function">
    <text evidence="4">Binds specifically to cytosolic chaperonin (c-CPN) and transfers target proteins to it. Binds to nascent polypeptide chain and promotes folding in an environment in which there are many competing pathways for nonnative proteins.</text>
</comment>
<dbReference type="FunFam" id="1.10.287.370:FF:000001">
    <property type="entry name" value="Prefoldin subunit 3"/>
    <property type="match status" value="1"/>
</dbReference>
<accession>A0A3M7GU63</accession>
<dbReference type="PANTHER" id="PTHR12409:SF0">
    <property type="entry name" value="PREFOLDIN SUBUNIT 3"/>
    <property type="match status" value="1"/>
</dbReference>
<evidence type="ECO:0000313" key="6">
    <source>
        <dbReference type="Proteomes" id="UP000281468"/>
    </source>
</evidence>
<gene>
    <name evidence="5" type="ORF">D0862_05231</name>
</gene>
<dbReference type="Gene3D" id="1.10.287.370">
    <property type="match status" value="1"/>
</dbReference>
<dbReference type="GO" id="GO:0005737">
    <property type="term" value="C:cytoplasm"/>
    <property type="evidence" value="ECO:0007669"/>
    <property type="project" value="UniProtKB-ARBA"/>
</dbReference>
<dbReference type="GO" id="GO:0016272">
    <property type="term" value="C:prefoldin complex"/>
    <property type="evidence" value="ECO:0007669"/>
    <property type="project" value="UniProtKB-UniRule"/>
</dbReference>
<dbReference type="GO" id="GO:0007017">
    <property type="term" value="P:microtubule-based process"/>
    <property type="evidence" value="ECO:0007669"/>
    <property type="project" value="TreeGrafter"/>
</dbReference>
<dbReference type="PANTHER" id="PTHR12409">
    <property type="entry name" value="PREFOLDIN SUBUNIT 3"/>
    <property type="match status" value="1"/>
</dbReference>
<dbReference type="InterPro" id="IPR016655">
    <property type="entry name" value="PFD3"/>
</dbReference>
<protein>
    <recommendedName>
        <fullName evidence="4">Prefoldin subunit 3</fullName>
    </recommendedName>
</protein>
<comment type="caution">
    <text evidence="5">The sequence shown here is derived from an EMBL/GenBank/DDBJ whole genome shotgun (WGS) entry which is preliminary data.</text>
</comment>
<dbReference type="GO" id="GO:0006457">
    <property type="term" value="P:protein folding"/>
    <property type="evidence" value="ECO:0007669"/>
    <property type="project" value="UniProtKB-UniRule"/>
</dbReference>
<name>A0A3M7GU63_HORWE</name>
<evidence type="ECO:0000256" key="4">
    <source>
        <dbReference type="PIRNR" id="PIRNR016396"/>
    </source>
</evidence>
<evidence type="ECO:0000256" key="1">
    <source>
        <dbReference type="ARBA" id="ARBA00010048"/>
    </source>
</evidence>
<dbReference type="EMBL" id="QWIQ01000135">
    <property type="protein sequence ID" value="RMZ04680.1"/>
    <property type="molecule type" value="Genomic_DNA"/>
</dbReference>
<evidence type="ECO:0000256" key="3">
    <source>
        <dbReference type="ARBA" id="ARBA00023186"/>
    </source>
</evidence>
<dbReference type="InterPro" id="IPR004127">
    <property type="entry name" value="Prefoldin_subunit_alpha"/>
</dbReference>